<dbReference type="OrthoDB" id="7739810at2759"/>
<evidence type="ECO:0000313" key="2">
    <source>
        <dbReference type="EMBL" id="ALC42155.1"/>
    </source>
</evidence>
<keyword evidence="3" id="KW-1185">Reference proteome</keyword>
<dbReference type="Proteomes" id="UP000494163">
    <property type="component" value="Chromosome 2R"/>
</dbReference>
<organism evidence="2 3">
    <name type="scientific">Drosophila busckii</name>
    <name type="common">Fruit fly</name>
    <dbReference type="NCBI Taxonomy" id="30019"/>
    <lineage>
        <taxon>Eukaryota</taxon>
        <taxon>Metazoa</taxon>
        <taxon>Ecdysozoa</taxon>
        <taxon>Arthropoda</taxon>
        <taxon>Hexapoda</taxon>
        <taxon>Insecta</taxon>
        <taxon>Pterygota</taxon>
        <taxon>Neoptera</taxon>
        <taxon>Endopterygota</taxon>
        <taxon>Diptera</taxon>
        <taxon>Brachycera</taxon>
        <taxon>Muscomorpha</taxon>
        <taxon>Ephydroidea</taxon>
        <taxon>Drosophilidae</taxon>
        <taxon>Drosophila</taxon>
    </lineage>
</organism>
<gene>
    <name evidence="2" type="ORF">Dbus_chr2Rg1734</name>
</gene>
<keyword evidence="1" id="KW-0732">Signal</keyword>
<protein>
    <submittedName>
        <fullName evidence="2">CG10910</fullName>
    </submittedName>
</protein>
<feature type="signal peptide" evidence="1">
    <location>
        <begin position="1"/>
        <end position="20"/>
    </location>
</feature>
<reference evidence="2 3" key="1">
    <citation type="submission" date="2015-08" db="EMBL/GenBank/DDBJ databases">
        <title>Ancestral chromatin configuration constrains chromatin evolution on differentiating sex chromosomes in Drosophila.</title>
        <authorList>
            <person name="Zhou Q."/>
            <person name="Bachtrog D."/>
        </authorList>
    </citation>
    <scope>NUCLEOTIDE SEQUENCE [LARGE SCALE GENOMIC DNA]</scope>
    <source>
        <tissue evidence="2">Whole larvae</tissue>
    </source>
</reference>
<accession>A0A0M4EKZ6</accession>
<proteinExistence type="predicted"/>
<sequence>MEVLYKFLVLFALVFSVNHAEPLQANANELNLENTLFDALTGNLEAHVPRDFRSLDQCMASYTQSNLRTLARLGYKLRRCANVKEQQLQTYFQQQSSASIKSNFQQEMQACASRQCYAEAVMKVFSAVLPAGQTVRQTFQCSVHEIQKASFQLDRSFKTMEDCISQHLPEPKWNFTTPAWRPSQNDSNPIWNFTTPAWNWPGQNNSTPSWNFTTTPAWNWTIPAENETTTQWNFTTTPAWNWTSPIWNFTTTPSWNWTIPAENETTPQWNFTTTPAWNWTSPIWNFTTTPSWNWTIPGENETTPQWNFTTTPAWNWTSPVWNFTTTPSWNWTIPAENQTTPQWNFTTTPAWNFTTTPSWNWTNPAENETTTRWNFTTPAWNFTTPNWNNNSTTTEAPAHPSWWHKFWSDLGL</sequence>
<name>A0A0M4EKZ6_DROBS</name>
<dbReference type="EMBL" id="CP012524">
    <property type="protein sequence ID" value="ALC42155.1"/>
    <property type="molecule type" value="Genomic_DNA"/>
</dbReference>
<dbReference type="STRING" id="30019.A0A0M4EKZ6"/>
<evidence type="ECO:0000313" key="3">
    <source>
        <dbReference type="Proteomes" id="UP000494163"/>
    </source>
</evidence>
<dbReference type="AlphaFoldDB" id="A0A0M4EKZ6"/>
<evidence type="ECO:0000256" key="1">
    <source>
        <dbReference type="SAM" id="SignalP"/>
    </source>
</evidence>
<feature type="chain" id="PRO_5005793691" evidence="1">
    <location>
        <begin position="21"/>
        <end position="412"/>
    </location>
</feature>
<dbReference type="OMA" id="QWNFTTT"/>